<proteinExistence type="predicted"/>
<evidence type="ECO:0000313" key="2">
    <source>
        <dbReference type="Proteomes" id="UP000584374"/>
    </source>
</evidence>
<name>A0A840Q4J3_9PSEU</name>
<comment type="caution">
    <text evidence="1">The sequence shown here is derived from an EMBL/GenBank/DDBJ whole genome shotgun (WGS) entry which is preliminary data.</text>
</comment>
<protein>
    <submittedName>
        <fullName evidence="1">23S rRNA maturation-related 3'-5' exoribonuclease YhaM</fullName>
    </submittedName>
</protein>
<dbReference type="Proteomes" id="UP000584374">
    <property type="component" value="Unassembled WGS sequence"/>
</dbReference>
<reference evidence="1 2" key="1">
    <citation type="submission" date="2020-08" db="EMBL/GenBank/DDBJ databases">
        <title>Sequencing the genomes of 1000 actinobacteria strains.</title>
        <authorList>
            <person name="Klenk H.-P."/>
        </authorList>
    </citation>
    <scope>NUCLEOTIDE SEQUENCE [LARGE SCALE GENOMIC DNA]</scope>
    <source>
        <strain evidence="1 2">DSM 45584</strain>
    </source>
</reference>
<dbReference type="EMBL" id="JACHIW010000001">
    <property type="protein sequence ID" value="MBB5153619.1"/>
    <property type="molecule type" value="Genomic_DNA"/>
</dbReference>
<evidence type="ECO:0000313" key="1">
    <source>
        <dbReference type="EMBL" id="MBB5153619.1"/>
    </source>
</evidence>
<sequence>MAGVEEVRMEIALANEKAREGIAALQHVVHVLGEAQKTLGTATHGTTQDEILQASGLLAQAAQSTTELQGTISASIETSESYAGRL</sequence>
<keyword evidence="2" id="KW-1185">Reference proteome</keyword>
<dbReference type="AlphaFoldDB" id="A0A840Q4J3"/>
<dbReference type="RefSeq" id="WP_184724671.1">
    <property type="nucleotide sequence ID" value="NZ_JACHIW010000001.1"/>
</dbReference>
<gene>
    <name evidence="1" type="ORF">BJ970_001153</name>
</gene>
<organism evidence="1 2">
    <name type="scientific">Saccharopolyspora phatthalungensis</name>
    <dbReference type="NCBI Taxonomy" id="664693"/>
    <lineage>
        <taxon>Bacteria</taxon>
        <taxon>Bacillati</taxon>
        <taxon>Actinomycetota</taxon>
        <taxon>Actinomycetes</taxon>
        <taxon>Pseudonocardiales</taxon>
        <taxon>Pseudonocardiaceae</taxon>
        <taxon>Saccharopolyspora</taxon>
    </lineage>
</organism>
<accession>A0A840Q4J3</accession>